<dbReference type="EMBL" id="JAAIVB010000013">
    <property type="protein sequence ID" value="NEX60564.1"/>
    <property type="molecule type" value="Genomic_DNA"/>
</dbReference>
<dbReference type="GO" id="GO:0006811">
    <property type="term" value="P:monoatomic ion transport"/>
    <property type="evidence" value="ECO:0007669"/>
    <property type="project" value="UniProtKB-KW"/>
</dbReference>
<keyword evidence="5 11" id="KW-0812">Transmembrane</keyword>
<keyword evidence="13" id="KW-1185">Reference proteome</keyword>
<sequence length="498" mass="52410">METAVGRPPSLGPRRALPPVPAHSLKQESLDISVPSSAFSGSLRSETRRIISLAWPLLIGQLAVISNGVIDTAMTSRYSATDLAALALGASIYISVFVGLNGVLAALSPIVGQLYGAQRLDEIGSRVKQGMWLAGLLTVIGAAFLLFPQPLLAFAHASPELSGKATLYLRSLVIALPATMGFRIYMSLNTAIGRPKMVMALQIGGVFLKLPLNALFIYGGFGLPAMGGPGCAIATGTISWLLFITGWTILRRGPSYRRFGIFGTGFAGPSWPVLKELLRLGIPMGLSYFIEVTAFAFMALFIARIGDAAVAGHQVTANFASVLYMLPLSIANATGTLAAQALGARQLDGARRIGNAGIRLAVGVSIALGVVIWFGRGLIVHAYTPDATIASAAMPLFTFIAVYQVFDAVQVVVAFVLRAYKVALVPTVIYAVALWGVGLGGGYVLGLNPLGISPPFFQGASGFWMGNSTSLAVVAGGLLWYLKVVQRDLAAREKGERV</sequence>
<evidence type="ECO:0000313" key="13">
    <source>
        <dbReference type="Proteomes" id="UP000482155"/>
    </source>
</evidence>
<evidence type="ECO:0000256" key="10">
    <source>
        <dbReference type="SAM" id="MobiDB-lite"/>
    </source>
</evidence>
<feature type="transmembrane region" description="Helical" evidence="11">
    <location>
        <begin position="356"/>
        <end position="376"/>
    </location>
</feature>
<keyword evidence="8 11" id="KW-0472">Membrane</keyword>
<dbReference type="GO" id="GO:0005886">
    <property type="term" value="C:plasma membrane"/>
    <property type="evidence" value="ECO:0007669"/>
    <property type="project" value="UniProtKB-SubCell"/>
</dbReference>
<dbReference type="PIRSF" id="PIRSF006603">
    <property type="entry name" value="DinF"/>
    <property type="match status" value="1"/>
</dbReference>
<evidence type="ECO:0000256" key="3">
    <source>
        <dbReference type="ARBA" id="ARBA00022449"/>
    </source>
</evidence>
<evidence type="ECO:0000313" key="12">
    <source>
        <dbReference type="EMBL" id="NEX60564.1"/>
    </source>
</evidence>
<evidence type="ECO:0000256" key="4">
    <source>
        <dbReference type="ARBA" id="ARBA00022475"/>
    </source>
</evidence>
<accession>A0A6B3SI88</accession>
<dbReference type="PANTHER" id="PTHR43298:SF2">
    <property type="entry name" value="FMN_FAD EXPORTER YEEO-RELATED"/>
    <property type="match status" value="1"/>
</dbReference>
<reference evidence="12 13" key="1">
    <citation type="submission" date="2020-02" db="EMBL/GenBank/DDBJ databases">
        <authorList>
            <person name="Kim M.K."/>
        </authorList>
    </citation>
    <scope>NUCLEOTIDE SEQUENCE [LARGE SCALE GENOMIC DNA]</scope>
    <source>
        <strain evidence="12 13">17J57-3</strain>
    </source>
</reference>
<feature type="transmembrane region" description="Helical" evidence="11">
    <location>
        <begin position="90"/>
        <end position="111"/>
    </location>
</feature>
<evidence type="ECO:0000256" key="6">
    <source>
        <dbReference type="ARBA" id="ARBA00022989"/>
    </source>
</evidence>
<feature type="transmembrane region" description="Helical" evidence="11">
    <location>
        <begin position="198"/>
        <end position="221"/>
    </location>
</feature>
<feature type="transmembrane region" description="Helical" evidence="11">
    <location>
        <begin position="132"/>
        <end position="155"/>
    </location>
</feature>
<feature type="region of interest" description="Disordered" evidence="10">
    <location>
        <begin position="1"/>
        <end position="21"/>
    </location>
</feature>
<evidence type="ECO:0000256" key="9">
    <source>
        <dbReference type="ARBA" id="ARBA00031636"/>
    </source>
</evidence>
<feature type="transmembrane region" description="Helical" evidence="11">
    <location>
        <begin position="464"/>
        <end position="482"/>
    </location>
</feature>
<keyword evidence="3" id="KW-0050">Antiport</keyword>
<evidence type="ECO:0000256" key="5">
    <source>
        <dbReference type="ARBA" id="ARBA00022692"/>
    </source>
</evidence>
<dbReference type="NCBIfam" id="TIGR00797">
    <property type="entry name" value="matE"/>
    <property type="match status" value="1"/>
</dbReference>
<dbReference type="InterPro" id="IPR048279">
    <property type="entry name" value="MdtK-like"/>
</dbReference>
<evidence type="ECO:0000256" key="11">
    <source>
        <dbReference type="SAM" id="Phobius"/>
    </source>
</evidence>
<proteinExistence type="predicted"/>
<feature type="transmembrane region" description="Helical" evidence="11">
    <location>
        <begin position="167"/>
        <end position="186"/>
    </location>
</feature>
<dbReference type="Proteomes" id="UP000482155">
    <property type="component" value="Unassembled WGS sequence"/>
</dbReference>
<feature type="transmembrane region" description="Helical" evidence="11">
    <location>
        <begin position="227"/>
        <end position="250"/>
    </location>
</feature>
<evidence type="ECO:0000256" key="8">
    <source>
        <dbReference type="ARBA" id="ARBA00023136"/>
    </source>
</evidence>
<evidence type="ECO:0000256" key="7">
    <source>
        <dbReference type="ARBA" id="ARBA00023065"/>
    </source>
</evidence>
<dbReference type="InterPro" id="IPR050222">
    <property type="entry name" value="MATE_MdtK"/>
</dbReference>
<feature type="transmembrane region" description="Helical" evidence="11">
    <location>
        <begin position="424"/>
        <end position="444"/>
    </location>
</feature>
<comment type="caution">
    <text evidence="12">The sequence shown here is derived from an EMBL/GenBank/DDBJ whole genome shotgun (WGS) entry which is preliminary data.</text>
</comment>
<evidence type="ECO:0000256" key="2">
    <source>
        <dbReference type="ARBA" id="ARBA00022448"/>
    </source>
</evidence>
<feature type="transmembrane region" description="Helical" evidence="11">
    <location>
        <begin position="323"/>
        <end position="344"/>
    </location>
</feature>
<name>A0A6B3SI88_9BURK</name>
<feature type="transmembrane region" description="Helical" evidence="11">
    <location>
        <begin position="396"/>
        <end position="417"/>
    </location>
</feature>
<dbReference type="Pfam" id="PF01554">
    <property type="entry name" value="MatE"/>
    <property type="match status" value="2"/>
</dbReference>
<dbReference type="InterPro" id="IPR002528">
    <property type="entry name" value="MATE_fam"/>
</dbReference>
<dbReference type="PANTHER" id="PTHR43298">
    <property type="entry name" value="MULTIDRUG RESISTANCE PROTEIN NORM-RELATED"/>
    <property type="match status" value="1"/>
</dbReference>
<protein>
    <recommendedName>
        <fullName evidence="9">Multidrug-efflux transporter</fullName>
    </recommendedName>
</protein>
<dbReference type="GO" id="GO:0042910">
    <property type="term" value="F:xenobiotic transmembrane transporter activity"/>
    <property type="evidence" value="ECO:0007669"/>
    <property type="project" value="InterPro"/>
</dbReference>
<keyword evidence="4" id="KW-1003">Cell membrane</keyword>
<dbReference type="GO" id="GO:0015297">
    <property type="term" value="F:antiporter activity"/>
    <property type="evidence" value="ECO:0007669"/>
    <property type="project" value="UniProtKB-KW"/>
</dbReference>
<organism evidence="12 13">
    <name type="scientific">Noviherbaspirillum galbum</name>
    <dbReference type="NCBI Taxonomy" id="2709383"/>
    <lineage>
        <taxon>Bacteria</taxon>
        <taxon>Pseudomonadati</taxon>
        <taxon>Pseudomonadota</taxon>
        <taxon>Betaproteobacteria</taxon>
        <taxon>Burkholderiales</taxon>
        <taxon>Oxalobacteraceae</taxon>
        <taxon>Noviherbaspirillum</taxon>
    </lineage>
</organism>
<comment type="subcellular location">
    <subcellularLocation>
        <location evidence="1">Cell inner membrane</location>
        <topology evidence="1">Multi-pass membrane protein</topology>
    </subcellularLocation>
</comment>
<dbReference type="AlphaFoldDB" id="A0A6B3SI88"/>
<keyword evidence="6 11" id="KW-1133">Transmembrane helix</keyword>
<dbReference type="CDD" id="cd13131">
    <property type="entry name" value="MATE_NorM_like"/>
    <property type="match status" value="1"/>
</dbReference>
<keyword evidence="2" id="KW-0813">Transport</keyword>
<feature type="transmembrane region" description="Helical" evidence="11">
    <location>
        <begin position="285"/>
        <end position="303"/>
    </location>
</feature>
<gene>
    <name evidence="12" type="ORF">G3574_05700</name>
</gene>
<feature type="transmembrane region" description="Helical" evidence="11">
    <location>
        <begin position="50"/>
        <end position="70"/>
    </location>
</feature>
<evidence type="ECO:0000256" key="1">
    <source>
        <dbReference type="ARBA" id="ARBA00004429"/>
    </source>
</evidence>
<keyword evidence="7" id="KW-0406">Ion transport</keyword>